<dbReference type="Proteomes" id="UP000217334">
    <property type="component" value="Chromosome"/>
</dbReference>
<reference evidence="3" key="1">
    <citation type="submission" date="2017-06" db="EMBL/GenBank/DDBJ databases">
        <title>Capnocytophaga spp. assemblies.</title>
        <authorList>
            <person name="Gulvik C.A."/>
        </authorList>
    </citation>
    <scope>NUCLEOTIDE SEQUENCE [LARGE SCALE GENOMIC DNA]</scope>
    <source>
        <strain evidence="3">H4486</strain>
    </source>
</reference>
<feature type="coiled-coil region" evidence="1">
    <location>
        <begin position="58"/>
        <end position="85"/>
    </location>
</feature>
<name>A0A250F058_CAPSP</name>
<proteinExistence type="predicted"/>
<evidence type="ECO:0000313" key="3">
    <source>
        <dbReference type="Proteomes" id="UP000217334"/>
    </source>
</evidence>
<sequence length="259" mass="29083">MFDTIAQNRIAQASLSSPCKGLGGCNNHRARAEQQEAIERSLPAQIANVLNQFSTLKNGAQQKEYDLLREKQTKLEQEVIKLNAQLKQNKLVVDAWETNPQQQAGVEGLGWFGKRLWNKAFSCEHYEERLNESIERTRPLEVKLAEANKDLKNIQAQLSPENLQIQRNAIAKLEAEIAQKRDLLNSYNKRIADSRTSYQANKDAQKLALEREVQEAAAKEQAKATAKEQAKQTQTIILVGAALVGGYLLLHRSPTKVNA</sequence>
<protein>
    <submittedName>
        <fullName evidence="2">Uncharacterized protein</fullName>
    </submittedName>
</protein>
<accession>A0A250F058</accession>
<evidence type="ECO:0000313" key="2">
    <source>
        <dbReference type="EMBL" id="ATA78500.1"/>
    </source>
</evidence>
<keyword evidence="1" id="KW-0175">Coiled coil</keyword>
<dbReference type="AlphaFoldDB" id="A0A250F058"/>
<organism evidence="2 3">
    <name type="scientific">Capnocytophaga sputigena</name>
    <dbReference type="NCBI Taxonomy" id="1019"/>
    <lineage>
        <taxon>Bacteria</taxon>
        <taxon>Pseudomonadati</taxon>
        <taxon>Bacteroidota</taxon>
        <taxon>Flavobacteriia</taxon>
        <taxon>Flavobacteriales</taxon>
        <taxon>Flavobacteriaceae</taxon>
        <taxon>Capnocytophaga</taxon>
    </lineage>
</organism>
<dbReference type="EMBL" id="CP022383">
    <property type="protein sequence ID" value="ATA78500.1"/>
    <property type="molecule type" value="Genomic_DNA"/>
</dbReference>
<dbReference type="RefSeq" id="WP_095900669.1">
    <property type="nucleotide sequence ID" value="NZ_CP022383.1"/>
</dbReference>
<gene>
    <name evidence="2" type="ORF">CGC59_01875</name>
</gene>
<evidence type="ECO:0000256" key="1">
    <source>
        <dbReference type="SAM" id="Coils"/>
    </source>
</evidence>
<feature type="coiled-coil region" evidence="1">
    <location>
        <begin position="163"/>
        <end position="229"/>
    </location>
</feature>